<feature type="region of interest" description="Disordered" evidence="4">
    <location>
        <begin position="279"/>
        <end position="483"/>
    </location>
</feature>
<feature type="compositionally biased region" description="Basic and acidic residues" evidence="4">
    <location>
        <begin position="169"/>
        <end position="183"/>
    </location>
</feature>
<evidence type="ECO:0000259" key="5">
    <source>
        <dbReference type="PROSITE" id="PS50023"/>
    </source>
</evidence>
<keyword evidence="3" id="KW-0440">LIM domain</keyword>
<dbReference type="OrthoDB" id="19923at2759"/>
<evidence type="ECO:0000256" key="4">
    <source>
        <dbReference type="SAM" id="MobiDB-lite"/>
    </source>
</evidence>
<feature type="compositionally biased region" description="Polar residues" evidence="4">
    <location>
        <begin position="323"/>
        <end position="333"/>
    </location>
</feature>
<accession>A0A1Y1ZEX7</accession>
<dbReference type="GO" id="GO:0030695">
    <property type="term" value="F:GTPase regulator activity"/>
    <property type="evidence" value="ECO:0007669"/>
    <property type="project" value="UniProtKB-ARBA"/>
</dbReference>
<gene>
    <name evidence="6" type="ORF">BCR34DRAFT_393152</name>
</gene>
<feature type="compositionally biased region" description="Basic and acidic residues" evidence="4">
    <location>
        <begin position="378"/>
        <end position="394"/>
    </location>
</feature>
<reference evidence="6 7" key="1">
    <citation type="submission" date="2016-07" db="EMBL/GenBank/DDBJ databases">
        <title>Pervasive Adenine N6-methylation of Active Genes in Fungi.</title>
        <authorList>
            <consortium name="DOE Joint Genome Institute"/>
            <person name="Mondo S.J."/>
            <person name="Dannebaum R.O."/>
            <person name="Kuo R.C."/>
            <person name="Labutti K."/>
            <person name="Haridas S."/>
            <person name="Kuo A."/>
            <person name="Salamov A."/>
            <person name="Ahrendt S.R."/>
            <person name="Lipzen A."/>
            <person name="Sullivan W."/>
            <person name="Andreopoulos W.B."/>
            <person name="Clum A."/>
            <person name="Lindquist E."/>
            <person name="Daum C."/>
            <person name="Ramamoorthy G.K."/>
            <person name="Gryganskyi A."/>
            <person name="Culley D."/>
            <person name="Magnuson J.K."/>
            <person name="James T.Y."/>
            <person name="O'Malley M.A."/>
            <person name="Stajich J.E."/>
            <person name="Spatafora J.W."/>
            <person name="Visel A."/>
            <person name="Grigoriev I.V."/>
        </authorList>
    </citation>
    <scope>NUCLEOTIDE SEQUENCE [LARGE SCALE GENOMIC DNA]</scope>
    <source>
        <strain evidence="6 7">CBS 115471</strain>
    </source>
</reference>
<dbReference type="InterPro" id="IPR031348">
    <property type="entry name" value="PigL_N"/>
</dbReference>
<dbReference type="AlphaFoldDB" id="A0A1Y1ZEX7"/>
<feature type="compositionally biased region" description="Polar residues" evidence="4">
    <location>
        <begin position="437"/>
        <end position="478"/>
    </location>
</feature>
<sequence>MPEPISMCAGALGVIANAIDLSIRTYTLIEGIKSCPENVKRLAVELRGVSKVLAMLSHTLDAQSRKSRTENIPVHFIANTRELIENCIEIFEEVEKCVKPFAEADASVLRSFRTGFKWEVGKKGTVTTLQRQLSNQKATLELAISTLNFFNSSQIVDMVADLQKDVQRVRKQMNQRDQRERQSSKTNASQQLADQQDAHSIPMQRFLERTASVASRVSVSTVSTEITDLDSIFSDNISITTDKTFVGVEVPVQPAKDVYQHETAKAPMGLDQVEAEVTEDPNMSVNSLPRPARKSTWQKLRSGMRRSSSGNSNALESVPETAAQATPHSTQPLPISEHSSERPLGPPSPQENQFEVRATPVGAPLVKSVSSPSIPSYESEHQRDSGPNLDRSRTDPIMTLSDLSIRQNEDDNPPPGTRWPPSGYSNINGNAPPPQFSEPQQRSNNPYFSSGYSDFGQSPTASPQSLSTQTHSPSNNPDPATPCTKCKSPLSTHPSLTLSSSPYHTACFRCSNCRILFPSASPPPKGPFCLSADYLVCNSCAFICQVCDEGVDEHGPRNADYGGIAVEKPCQGLFFCHKCLVSIRGTRFVRNRRGVFCLGCL</sequence>
<comment type="caution">
    <text evidence="6">The sequence shown here is derived from an EMBL/GenBank/DDBJ whole genome shotgun (WGS) entry which is preliminary data.</text>
</comment>
<evidence type="ECO:0000313" key="6">
    <source>
        <dbReference type="EMBL" id="ORY08517.1"/>
    </source>
</evidence>
<dbReference type="GO" id="GO:0046872">
    <property type="term" value="F:metal ion binding"/>
    <property type="evidence" value="ECO:0007669"/>
    <property type="project" value="UniProtKB-KW"/>
</dbReference>
<keyword evidence="7" id="KW-1185">Reference proteome</keyword>
<dbReference type="STRING" id="1231657.A0A1Y1ZEX7"/>
<keyword evidence="1 3" id="KW-0479">Metal-binding</keyword>
<feature type="compositionally biased region" description="Polar residues" evidence="4">
    <location>
        <begin position="184"/>
        <end position="194"/>
    </location>
</feature>
<dbReference type="Proteomes" id="UP000193144">
    <property type="component" value="Unassembled WGS sequence"/>
</dbReference>
<feature type="region of interest" description="Disordered" evidence="4">
    <location>
        <begin position="169"/>
        <end position="199"/>
    </location>
</feature>
<feature type="compositionally biased region" description="Low complexity" evidence="4">
    <location>
        <begin position="368"/>
        <end position="377"/>
    </location>
</feature>
<protein>
    <recommendedName>
        <fullName evidence="5">LIM zinc-binding domain-containing protein</fullName>
    </recommendedName>
</protein>
<dbReference type="Gene3D" id="2.10.110.10">
    <property type="entry name" value="Cysteine Rich Protein"/>
    <property type="match status" value="1"/>
</dbReference>
<dbReference type="PROSITE" id="PS50023">
    <property type="entry name" value="LIM_DOMAIN_2"/>
    <property type="match status" value="1"/>
</dbReference>
<dbReference type="Pfam" id="PF17111">
    <property type="entry name" value="PigL_N"/>
    <property type="match status" value="1"/>
</dbReference>
<dbReference type="CDD" id="cd08368">
    <property type="entry name" value="LIM"/>
    <property type="match status" value="1"/>
</dbReference>
<dbReference type="SMART" id="SM00132">
    <property type="entry name" value="LIM"/>
    <property type="match status" value="1"/>
</dbReference>
<proteinExistence type="predicted"/>
<evidence type="ECO:0000256" key="2">
    <source>
        <dbReference type="ARBA" id="ARBA00022833"/>
    </source>
</evidence>
<feature type="domain" description="LIM zinc-binding" evidence="5">
    <location>
        <begin position="481"/>
        <end position="547"/>
    </location>
</feature>
<evidence type="ECO:0000256" key="1">
    <source>
        <dbReference type="ARBA" id="ARBA00022723"/>
    </source>
</evidence>
<dbReference type="InterPro" id="IPR001781">
    <property type="entry name" value="Znf_LIM"/>
</dbReference>
<organism evidence="6 7">
    <name type="scientific">Clohesyomyces aquaticus</name>
    <dbReference type="NCBI Taxonomy" id="1231657"/>
    <lineage>
        <taxon>Eukaryota</taxon>
        <taxon>Fungi</taxon>
        <taxon>Dikarya</taxon>
        <taxon>Ascomycota</taxon>
        <taxon>Pezizomycotina</taxon>
        <taxon>Dothideomycetes</taxon>
        <taxon>Pleosporomycetidae</taxon>
        <taxon>Pleosporales</taxon>
        <taxon>Lindgomycetaceae</taxon>
        <taxon>Clohesyomyces</taxon>
    </lineage>
</organism>
<dbReference type="EMBL" id="MCFA01000099">
    <property type="protein sequence ID" value="ORY08517.1"/>
    <property type="molecule type" value="Genomic_DNA"/>
</dbReference>
<name>A0A1Y1ZEX7_9PLEO</name>
<evidence type="ECO:0000313" key="7">
    <source>
        <dbReference type="Proteomes" id="UP000193144"/>
    </source>
</evidence>
<keyword evidence="2 3" id="KW-0862">Zinc</keyword>
<evidence type="ECO:0000256" key="3">
    <source>
        <dbReference type="PROSITE-ProRule" id="PRU00125"/>
    </source>
</evidence>